<keyword evidence="2" id="KW-1185">Reference proteome</keyword>
<protein>
    <recommendedName>
        <fullName evidence="3">Reverse transcriptase domain-containing protein</fullName>
    </recommendedName>
</protein>
<dbReference type="PANTHER" id="PTHR21301">
    <property type="entry name" value="REVERSE TRANSCRIPTASE"/>
    <property type="match status" value="1"/>
</dbReference>
<name>A0A3P7M8D3_DIBLA</name>
<evidence type="ECO:0000313" key="2">
    <source>
        <dbReference type="Proteomes" id="UP000281553"/>
    </source>
</evidence>
<reference evidence="1 2" key="1">
    <citation type="submission" date="2018-11" db="EMBL/GenBank/DDBJ databases">
        <authorList>
            <consortium name="Pathogen Informatics"/>
        </authorList>
    </citation>
    <scope>NUCLEOTIDE SEQUENCE [LARGE SCALE GENOMIC DNA]</scope>
</reference>
<dbReference type="Proteomes" id="UP000281553">
    <property type="component" value="Unassembled WGS sequence"/>
</dbReference>
<gene>
    <name evidence="1" type="ORF">DILT_LOCUS10142</name>
</gene>
<dbReference type="OrthoDB" id="10029313at2759"/>
<evidence type="ECO:0008006" key="3">
    <source>
        <dbReference type="Google" id="ProtNLM"/>
    </source>
</evidence>
<proteinExistence type="predicted"/>
<accession>A0A3P7M8D3</accession>
<dbReference type="PANTHER" id="PTHR21301:SF10">
    <property type="entry name" value="REVERSE TRANSCRIPTASE DOMAIN-CONTAINING PROTEIN"/>
    <property type="match status" value="1"/>
</dbReference>
<sequence>MNLARNYGLPEVHKEGGPLRSIVSLKGTPTYGQANWLFRRLKFMTAELETTVRLSIPFLENINGLSLPASDVIIFFGVTFLFTSIPQDLAAASIDQLLRNKYDKTENHLGHAQILQLLKFCLSTYFTFNGTIYEGTQMGSPISGLVGEAVPQWLESLVFQHHRPKFWAGYLNDTFVVNSGEYASSRK</sequence>
<organism evidence="1 2">
    <name type="scientific">Dibothriocephalus latus</name>
    <name type="common">Fish tapeworm</name>
    <name type="synonym">Diphyllobothrium latum</name>
    <dbReference type="NCBI Taxonomy" id="60516"/>
    <lineage>
        <taxon>Eukaryota</taxon>
        <taxon>Metazoa</taxon>
        <taxon>Spiralia</taxon>
        <taxon>Lophotrochozoa</taxon>
        <taxon>Platyhelminthes</taxon>
        <taxon>Cestoda</taxon>
        <taxon>Eucestoda</taxon>
        <taxon>Diphyllobothriidea</taxon>
        <taxon>Diphyllobothriidae</taxon>
        <taxon>Dibothriocephalus</taxon>
    </lineage>
</organism>
<dbReference type="AlphaFoldDB" id="A0A3P7M8D3"/>
<dbReference type="EMBL" id="UYRU01058871">
    <property type="protein sequence ID" value="VDN14311.1"/>
    <property type="molecule type" value="Genomic_DNA"/>
</dbReference>
<evidence type="ECO:0000313" key="1">
    <source>
        <dbReference type="EMBL" id="VDN14311.1"/>
    </source>
</evidence>